<dbReference type="InterPro" id="IPR032675">
    <property type="entry name" value="LRR_dom_sf"/>
</dbReference>
<dbReference type="OrthoDB" id="3004310at2759"/>
<reference evidence="1" key="2">
    <citation type="submission" date="2021-10" db="EMBL/GenBank/DDBJ databases">
        <title>Phylogenomics reveals ancestral predisposition of the termite-cultivated fungus Termitomyces towards a domesticated lifestyle.</title>
        <authorList>
            <person name="Auxier B."/>
            <person name="Grum-Grzhimaylo A."/>
            <person name="Cardenas M.E."/>
            <person name="Lodge J.D."/>
            <person name="Laessoe T."/>
            <person name="Pedersen O."/>
            <person name="Smith M.E."/>
            <person name="Kuyper T.W."/>
            <person name="Franco-Molano E.A."/>
            <person name="Baroni T.J."/>
            <person name="Aanen D.K."/>
        </authorList>
    </citation>
    <scope>NUCLEOTIDE SEQUENCE</scope>
    <source>
        <strain evidence="1">D49</strain>
    </source>
</reference>
<evidence type="ECO:0000313" key="1">
    <source>
        <dbReference type="EMBL" id="KAG5651351.1"/>
    </source>
</evidence>
<dbReference type="EMBL" id="JABCKI010000256">
    <property type="protein sequence ID" value="KAG5651351.1"/>
    <property type="molecule type" value="Genomic_DNA"/>
</dbReference>
<evidence type="ECO:0000313" key="2">
    <source>
        <dbReference type="Proteomes" id="UP000717328"/>
    </source>
</evidence>
<sequence length="526" mass="59818">MAHKNHGLNKPDNESNSPADVYYTAVSEKLKDTTINRLPDEVLAKILVLCVPKRSQARFISATLKICHVCSLWRSIALSYSEFWRVLVIDINDYLDAADALEEPPSGGTFELDNIPEFWFSRANVRPLSFTLKCDSMFFEPPVLAAIVSKVTPFSHRLQEIDLHVVLLDDLMPFLGMPGGSVPLLEKVTLKIQHPMSTPSANMTVFENARSLRAASIWISPNFWDEWDSFIFPSNQLTWLDFRDEKGEGLVPKIFQRILSKCPRIETATFNIGVDIDLDVDDDEGHPSMVNFTQLANLRLRFMGYADGDSLPHKWRFPALRTLEICCEFLEITFIFTIPPGVNPSSLRFLLLSDVAIDMRELVRFLGECNSLERLAINFPSTIKPRQFDVFLDRDARPTLPNLTNFAVGLKHESGAAELDEIIDMLCKIIISWFDGDSRKKSLEEVLWIFALQESSDSEDDDAKELEEIIEMITARIRGRLKNFLYEKDTLPSGLHLSSRIVGPYFSFLDNFTSFTGHFAHHSSVQ</sequence>
<accession>A0A9P7GJV4</accession>
<keyword evidence="2" id="KW-1185">Reference proteome</keyword>
<name>A0A9P7GJV4_9AGAR</name>
<comment type="caution">
    <text evidence="1">The sequence shown here is derived from an EMBL/GenBank/DDBJ whole genome shotgun (WGS) entry which is preliminary data.</text>
</comment>
<dbReference type="AlphaFoldDB" id="A0A9P7GJV4"/>
<proteinExistence type="predicted"/>
<reference evidence="1" key="1">
    <citation type="submission" date="2021-02" db="EMBL/GenBank/DDBJ databases">
        <authorList>
            <person name="Nieuwenhuis M."/>
            <person name="Van De Peppel L.J.J."/>
        </authorList>
    </citation>
    <scope>NUCLEOTIDE SEQUENCE</scope>
    <source>
        <strain evidence="1">D49</strain>
    </source>
</reference>
<organism evidence="1 2">
    <name type="scientific">Sphagnurus paluster</name>
    <dbReference type="NCBI Taxonomy" id="117069"/>
    <lineage>
        <taxon>Eukaryota</taxon>
        <taxon>Fungi</taxon>
        <taxon>Dikarya</taxon>
        <taxon>Basidiomycota</taxon>
        <taxon>Agaricomycotina</taxon>
        <taxon>Agaricomycetes</taxon>
        <taxon>Agaricomycetidae</taxon>
        <taxon>Agaricales</taxon>
        <taxon>Tricholomatineae</taxon>
        <taxon>Lyophyllaceae</taxon>
        <taxon>Sphagnurus</taxon>
    </lineage>
</organism>
<gene>
    <name evidence="1" type="ORF">H0H81_008990</name>
</gene>
<dbReference type="Proteomes" id="UP000717328">
    <property type="component" value="Unassembled WGS sequence"/>
</dbReference>
<dbReference type="Gene3D" id="3.80.10.10">
    <property type="entry name" value="Ribonuclease Inhibitor"/>
    <property type="match status" value="1"/>
</dbReference>
<dbReference type="SUPFAM" id="SSF52047">
    <property type="entry name" value="RNI-like"/>
    <property type="match status" value="1"/>
</dbReference>
<evidence type="ECO:0008006" key="3">
    <source>
        <dbReference type="Google" id="ProtNLM"/>
    </source>
</evidence>
<protein>
    <recommendedName>
        <fullName evidence="3">F-box domain-containing protein</fullName>
    </recommendedName>
</protein>